<dbReference type="InterPro" id="IPR036388">
    <property type="entry name" value="WH-like_DNA-bd_sf"/>
</dbReference>
<dbReference type="NCBIfam" id="TIGR00738">
    <property type="entry name" value="rrf2_super"/>
    <property type="match status" value="1"/>
</dbReference>
<sequence>MQLTRYTDYGIRILMYMAVQPERQELFRIAEVTKVFELSPNHVSKIIHHLGKSGYLQTVRGKAGGFRLARPSADINLGQLVRTLEHSLAPVDCAKPYCILTPACQLRNVLGAAVAAYLAVLDRHSLADIVSNGDELMKLLPDPTISVLQLG</sequence>
<dbReference type="RefSeq" id="WP_207323046.1">
    <property type="nucleotide sequence ID" value="NZ_CP071501.1"/>
</dbReference>
<dbReference type="PROSITE" id="PS01332">
    <property type="entry name" value="HTH_RRF2_1"/>
    <property type="match status" value="1"/>
</dbReference>
<gene>
    <name evidence="2" type="ORF">JYB88_00215</name>
</gene>
<dbReference type="InterPro" id="IPR000944">
    <property type="entry name" value="Tscrpt_reg_Rrf2"/>
</dbReference>
<organism evidence="2 3">
    <name type="scientific">Shewanella cyperi</name>
    <dbReference type="NCBI Taxonomy" id="2814292"/>
    <lineage>
        <taxon>Bacteria</taxon>
        <taxon>Pseudomonadati</taxon>
        <taxon>Pseudomonadota</taxon>
        <taxon>Gammaproteobacteria</taxon>
        <taxon>Alteromonadales</taxon>
        <taxon>Shewanellaceae</taxon>
        <taxon>Shewanella</taxon>
    </lineage>
</organism>
<keyword evidence="3" id="KW-1185">Reference proteome</keyword>
<dbReference type="GO" id="GO:0003677">
    <property type="term" value="F:DNA binding"/>
    <property type="evidence" value="ECO:0007669"/>
    <property type="project" value="UniProtKB-KW"/>
</dbReference>
<dbReference type="Gene3D" id="1.10.10.10">
    <property type="entry name" value="Winged helix-like DNA-binding domain superfamily/Winged helix DNA-binding domain"/>
    <property type="match status" value="1"/>
</dbReference>
<dbReference type="PANTHER" id="PTHR33221:SF4">
    <property type="entry name" value="HTH-TYPE TRANSCRIPTIONAL REPRESSOR NSRR"/>
    <property type="match status" value="1"/>
</dbReference>
<dbReference type="InterPro" id="IPR036390">
    <property type="entry name" value="WH_DNA-bd_sf"/>
</dbReference>
<dbReference type="PROSITE" id="PS51197">
    <property type="entry name" value="HTH_RRF2_2"/>
    <property type="match status" value="1"/>
</dbReference>
<dbReference type="AlphaFoldDB" id="A0A975ALR4"/>
<evidence type="ECO:0000256" key="1">
    <source>
        <dbReference type="ARBA" id="ARBA00023125"/>
    </source>
</evidence>
<dbReference type="InterPro" id="IPR030489">
    <property type="entry name" value="TR_Rrf2-type_CS"/>
</dbReference>
<protein>
    <submittedName>
        <fullName evidence="2">Rrf2 family transcriptional regulator</fullName>
    </submittedName>
</protein>
<proteinExistence type="predicted"/>
<accession>A0A975ALR4</accession>
<dbReference type="EMBL" id="CP071504">
    <property type="protein sequence ID" value="QSX31722.1"/>
    <property type="molecule type" value="Genomic_DNA"/>
</dbReference>
<dbReference type="SUPFAM" id="SSF46785">
    <property type="entry name" value="Winged helix' DNA-binding domain"/>
    <property type="match status" value="1"/>
</dbReference>
<evidence type="ECO:0000313" key="2">
    <source>
        <dbReference type="EMBL" id="QSX31722.1"/>
    </source>
</evidence>
<keyword evidence="1" id="KW-0238">DNA-binding</keyword>
<dbReference type="GO" id="GO:0005829">
    <property type="term" value="C:cytosol"/>
    <property type="evidence" value="ECO:0007669"/>
    <property type="project" value="TreeGrafter"/>
</dbReference>
<dbReference type="Proteomes" id="UP000663281">
    <property type="component" value="Chromosome"/>
</dbReference>
<reference evidence="2 3" key="1">
    <citation type="submission" date="2021-03" db="EMBL/GenBank/DDBJ databases">
        <title>Novel species identification of genus Shewanella.</title>
        <authorList>
            <person name="Liu G."/>
            <person name="Zhang Q."/>
        </authorList>
    </citation>
    <scope>NUCLEOTIDE SEQUENCE [LARGE SCALE GENOMIC DNA]</scope>
    <source>
        <strain evidence="2 3">FJAT-53726</strain>
    </source>
</reference>
<dbReference type="GO" id="GO:0003700">
    <property type="term" value="F:DNA-binding transcription factor activity"/>
    <property type="evidence" value="ECO:0007669"/>
    <property type="project" value="TreeGrafter"/>
</dbReference>
<dbReference type="Pfam" id="PF02082">
    <property type="entry name" value="Rrf2"/>
    <property type="match status" value="1"/>
</dbReference>
<evidence type="ECO:0000313" key="3">
    <source>
        <dbReference type="Proteomes" id="UP000663281"/>
    </source>
</evidence>
<dbReference type="PANTHER" id="PTHR33221">
    <property type="entry name" value="WINGED HELIX-TURN-HELIX TRANSCRIPTIONAL REGULATOR, RRF2 FAMILY"/>
    <property type="match status" value="1"/>
</dbReference>
<name>A0A975ALR4_9GAMM</name>
<dbReference type="KEGG" id="scyp:JYB88_00215"/>